<keyword evidence="5" id="KW-0143">Chaperone</keyword>
<dbReference type="InterPro" id="IPR003593">
    <property type="entry name" value="AAA+_ATPase"/>
</dbReference>
<dbReference type="NCBIfam" id="TIGR00390">
    <property type="entry name" value="hslU"/>
    <property type="match status" value="1"/>
</dbReference>
<dbReference type="Pfam" id="PF07728">
    <property type="entry name" value="AAA_5"/>
    <property type="match status" value="1"/>
</dbReference>
<keyword evidence="10" id="KW-1185">Reference proteome</keyword>
<feature type="domain" description="Clp ATPase C-terminal" evidence="8">
    <location>
        <begin position="561"/>
        <end position="655"/>
    </location>
</feature>
<dbReference type="GeneID" id="68106049"/>
<evidence type="ECO:0000313" key="10">
    <source>
        <dbReference type="Proteomes" id="UP000816034"/>
    </source>
</evidence>
<dbReference type="NCBIfam" id="NF003544">
    <property type="entry name" value="PRK05201.1"/>
    <property type="match status" value="1"/>
</dbReference>
<keyword evidence="3" id="KW-0547">Nucleotide-binding</keyword>
<dbReference type="GO" id="GO:0051603">
    <property type="term" value="P:proteolysis involved in protein catabolic process"/>
    <property type="evidence" value="ECO:0007669"/>
    <property type="project" value="TreeGrafter"/>
</dbReference>
<dbReference type="AlphaFoldDB" id="A0AA88H310"/>
<dbReference type="GO" id="GO:0005524">
    <property type="term" value="F:ATP binding"/>
    <property type="evidence" value="ECO:0007669"/>
    <property type="project" value="UniProtKB-KW"/>
</dbReference>
<dbReference type="PANTHER" id="PTHR48102">
    <property type="entry name" value="ATP-DEPENDENT CLP PROTEASE ATP-BINDING SUBUNIT CLPX-LIKE, MITOCHONDRIAL-RELATED"/>
    <property type="match status" value="1"/>
</dbReference>
<keyword evidence="4" id="KW-0067">ATP-binding</keyword>
<dbReference type="GO" id="GO:0016887">
    <property type="term" value="F:ATP hydrolysis activity"/>
    <property type="evidence" value="ECO:0007669"/>
    <property type="project" value="InterPro"/>
</dbReference>
<dbReference type="SUPFAM" id="SSF52540">
    <property type="entry name" value="P-loop containing nucleoside triphosphate hydrolases"/>
    <property type="match status" value="1"/>
</dbReference>
<organism evidence="9 10">
    <name type="scientific">Naegleria lovaniensis</name>
    <name type="common">Amoeba</name>
    <dbReference type="NCBI Taxonomy" id="51637"/>
    <lineage>
        <taxon>Eukaryota</taxon>
        <taxon>Discoba</taxon>
        <taxon>Heterolobosea</taxon>
        <taxon>Tetramitia</taxon>
        <taxon>Eutetramitia</taxon>
        <taxon>Vahlkampfiidae</taxon>
        <taxon>Naegleria</taxon>
    </lineage>
</organism>
<dbReference type="Proteomes" id="UP000816034">
    <property type="component" value="Unassembled WGS sequence"/>
</dbReference>
<gene>
    <name evidence="9" type="ORF">C9374_013596</name>
</gene>
<dbReference type="Gene3D" id="1.10.8.60">
    <property type="match status" value="1"/>
</dbReference>
<dbReference type="Pfam" id="PF07724">
    <property type="entry name" value="AAA_2"/>
    <property type="match status" value="1"/>
</dbReference>
<evidence type="ECO:0000256" key="5">
    <source>
        <dbReference type="ARBA" id="ARBA00023186"/>
    </source>
</evidence>
<dbReference type="RefSeq" id="XP_044554005.1">
    <property type="nucleotide sequence ID" value="XM_044689489.1"/>
</dbReference>
<dbReference type="PANTHER" id="PTHR48102:SF3">
    <property type="entry name" value="ATP-DEPENDENT PROTEASE ATPASE SUBUNIT HSLU"/>
    <property type="match status" value="1"/>
</dbReference>
<protein>
    <submittedName>
        <fullName evidence="9">Uncharacterized protein</fullName>
    </submittedName>
</protein>
<evidence type="ECO:0000256" key="3">
    <source>
        <dbReference type="ARBA" id="ARBA00022741"/>
    </source>
</evidence>
<dbReference type="GO" id="GO:0009376">
    <property type="term" value="C:HslUV protease complex"/>
    <property type="evidence" value="ECO:0007669"/>
    <property type="project" value="InterPro"/>
</dbReference>
<dbReference type="InterPro" id="IPR019489">
    <property type="entry name" value="Clp_ATPase_C"/>
</dbReference>
<dbReference type="InterPro" id="IPR004491">
    <property type="entry name" value="HslU"/>
</dbReference>
<dbReference type="InterPro" id="IPR027417">
    <property type="entry name" value="P-loop_NTPase"/>
</dbReference>
<evidence type="ECO:0000256" key="1">
    <source>
        <dbReference type="ARBA" id="ARBA00009771"/>
    </source>
</evidence>
<sequence length="707" mass="79483">MKSLLKRSLNVKTAAATKIQSNYSSSNVQQVTFQVINTFSTTHHVGPYQQISFRCFSTMMNTTRKKSSGKKGGNDDSDDDGEDIFDKLKKLGFLGQGSPEVKKHLESMMDFMLKPGTSMPSSESSNALKSSSSSKQKEEQSKPLNTFLEDEEKLIESFNRVVFEAYKLHRNSFESQLTPEQIVKCLDKHIVGQKDAKRAVAIALRNRFRRKTLIEWYKDKSGQKTTLDPSEIIPKNILMIGPTGCGKTEIARRISKLVSAPFLKVEATKYTELGYHGRDVDTIARDLIDVSINMLKNSLSELFKSFLNTPLPDEEADPGTVLFHSYLQQLIENRLIHIMFGSESIGNIREATLRDYLNMLRNGELDDRHVEIEVPVASKSAPGMSVLGNIFDSVKNNFTPENSKFKIPDIAELSNHQTPFETMLQESQAPTSFKKVKMTVKEAKLKLAELELEKLVNGPLFIEEAKRIAEREGIVFIDEIDKICGDPNQKRSSADASGEGVQKDLLPLLEGCEIQTKYGAFKTDHVLFIASGAFHDKKPSDLMSELQGRLPVRVTLNSLNTKEELYQVLTIPEFNLIRQHVSLFETEGVRMNITDEAIKEIAAFSANCNSSVQNLGARRLIGIIDKCLEELSFIIPDLVKSDRATIEREFNKIGLKDSYQIIPTTSNDGERNNSQHMIEITINAPFVKAMIESSPLFAKMDVRKFTI</sequence>
<accession>A0AA88H310</accession>
<dbReference type="Gene3D" id="3.40.50.300">
    <property type="entry name" value="P-loop containing nucleotide triphosphate hydrolases"/>
    <property type="match status" value="2"/>
</dbReference>
<feature type="compositionally biased region" description="Low complexity" evidence="6">
    <location>
        <begin position="121"/>
        <end position="134"/>
    </location>
</feature>
<dbReference type="SMART" id="SM00382">
    <property type="entry name" value="AAA"/>
    <property type="match status" value="1"/>
</dbReference>
<evidence type="ECO:0000256" key="6">
    <source>
        <dbReference type="SAM" id="MobiDB-lite"/>
    </source>
</evidence>
<evidence type="ECO:0000259" key="8">
    <source>
        <dbReference type="SMART" id="SM01086"/>
    </source>
</evidence>
<reference evidence="9 10" key="1">
    <citation type="journal article" date="2018" name="BMC Genomics">
        <title>The genome of Naegleria lovaniensis, the basis for a comparative approach to unravel pathogenicity factors of the human pathogenic amoeba N. fowleri.</title>
        <authorList>
            <person name="Liechti N."/>
            <person name="Schurch N."/>
            <person name="Bruggmann R."/>
            <person name="Wittwer M."/>
        </authorList>
    </citation>
    <scope>NUCLEOTIDE SEQUENCE [LARGE SCALE GENOMIC DNA]</scope>
    <source>
        <strain evidence="9 10">ATCC 30569</strain>
    </source>
</reference>
<feature type="region of interest" description="Disordered" evidence="6">
    <location>
        <begin position="62"/>
        <end position="81"/>
    </location>
</feature>
<name>A0AA88H310_NAELO</name>
<dbReference type="GO" id="GO:0008233">
    <property type="term" value="F:peptidase activity"/>
    <property type="evidence" value="ECO:0007669"/>
    <property type="project" value="InterPro"/>
</dbReference>
<dbReference type="InterPro" id="IPR011704">
    <property type="entry name" value="ATPase_dyneun-rel_AAA"/>
</dbReference>
<dbReference type="SMART" id="SM01086">
    <property type="entry name" value="ClpB_D2-small"/>
    <property type="match status" value="1"/>
</dbReference>
<comment type="caution">
    <text evidence="9">The sequence shown here is derived from an EMBL/GenBank/DDBJ whole genome shotgun (WGS) entry which is preliminary data.</text>
</comment>
<evidence type="ECO:0000259" key="7">
    <source>
        <dbReference type="SMART" id="SM00382"/>
    </source>
</evidence>
<proteinExistence type="inferred from homology"/>
<dbReference type="EMBL" id="PYSW02000006">
    <property type="protein sequence ID" value="KAG2392111.1"/>
    <property type="molecule type" value="Genomic_DNA"/>
</dbReference>
<evidence type="ECO:0000256" key="4">
    <source>
        <dbReference type="ARBA" id="ARBA00022840"/>
    </source>
</evidence>
<evidence type="ECO:0000313" key="9">
    <source>
        <dbReference type="EMBL" id="KAG2392111.1"/>
    </source>
</evidence>
<feature type="region of interest" description="Disordered" evidence="6">
    <location>
        <begin position="113"/>
        <end position="145"/>
    </location>
</feature>
<evidence type="ECO:0000256" key="2">
    <source>
        <dbReference type="ARBA" id="ARBA00022490"/>
    </source>
</evidence>
<keyword evidence="2" id="KW-0963">Cytoplasm</keyword>
<comment type="similarity">
    <text evidence="1">Belongs to the ClpX chaperone family. HslU subfamily.</text>
</comment>
<dbReference type="InterPro" id="IPR003959">
    <property type="entry name" value="ATPase_AAA_core"/>
</dbReference>
<feature type="domain" description="AAA+ ATPase" evidence="7">
    <location>
        <begin position="233"/>
        <end position="556"/>
    </location>
</feature>
<dbReference type="InterPro" id="IPR050052">
    <property type="entry name" value="ATP-dep_Clp_protease_ClpX"/>
</dbReference>